<name>A0A0G0ZHR9_9BACT</name>
<proteinExistence type="predicted"/>
<accession>A0A0G0ZHR9</accession>
<organism evidence="1 2">
    <name type="scientific">Candidatus Nomurabacteria bacterium GW2011_GWC2_42_20</name>
    <dbReference type="NCBI Taxonomy" id="1618756"/>
    <lineage>
        <taxon>Bacteria</taxon>
        <taxon>Candidatus Nomuraibacteriota</taxon>
    </lineage>
</organism>
<dbReference type="Proteomes" id="UP000034704">
    <property type="component" value="Unassembled WGS sequence"/>
</dbReference>
<evidence type="ECO:0000313" key="2">
    <source>
        <dbReference type="Proteomes" id="UP000034704"/>
    </source>
</evidence>
<protein>
    <submittedName>
        <fullName evidence="1">Uncharacterized protein</fullName>
    </submittedName>
</protein>
<sequence>MYANKIYSSIIASTTVTCNTISGSNRGSCTYPWGTQAPVELPIQRPQIESWEAAATAGGVITQAECSSHLEGDGTYEYTYIINSSRNLGPVEIQCDLSIEGALDPGDAPTITLMGPVWAKGNIDIEGYLTIRVDPSISGQGLSMVMIADNPSDLINSSTIDVKDDNPVFEGAGVNSWIMLLSENNGASLGTISEAIEVQDGATGEVILYARLGDILLMNNTSAREVTGYKITLANSANITYQSGLQNALFTSGPGGSWTIQDWKEGQ</sequence>
<dbReference type="STRING" id="1618756.UV12_C0002G0053"/>
<evidence type="ECO:0000313" key="1">
    <source>
        <dbReference type="EMBL" id="KKS48204.1"/>
    </source>
</evidence>
<dbReference type="AlphaFoldDB" id="A0A0G0ZHR9"/>
<comment type="caution">
    <text evidence="1">The sequence shown here is derived from an EMBL/GenBank/DDBJ whole genome shotgun (WGS) entry which is preliminary data.</text>
</comment>
<reference evidence="1 2" key="1">
    <citation type="journal article" date="2015" name="Nature">
        <title>rRNA introns, odd ribosomes, and small enigmatic genomes across a large radiation of phyla.</title>
        <authorList>
            <person name="Brown C.T."/>
            <person name="Hug L.A."/>
            <person name="Thomas B.C."/>
            <person name="Sharon I."/>
            <person name="Castelle C.J."/>
            <person name="Singh A."/>
            <person name="Wilkins M.J."/>
            <person name="Williams K.H."/>
            <person name="Banfield J.F."/>
        </authorList>
    </citation>
    <scope>NUCLEOTIDE SEQUENCE [LARGE SCALE GENOMIC DNA]</scope>
</reference>
<dbReference type="EMBL" id="LCDG01000002">
    <property type="protein sequence ID" value="KKS48204.1"/>
    <property type="molecule type" value="Genomic_DNA"/>
</dbReference>
<gene>
    <name evidence="1" type="ORF">UV12_C0002G0053</name>
</gene>